<accession>A0AAU9TPQ8</accession>
<proteinExistence type="predicted"/>
<reference evidence="1" key="1">
    <citation type="submission" date="2022-03" db="EMBL/GenBank/DDBJ databases">
        <authorList>
            <person name="Tunstrom K."/>
        </authorList>
    </citation>
    <scope>NUCLEOTIDE SEQUENCE</scope>
</reference>
<comment type="caution">
    <text evidence="1">The sequence shown here is derived from an EMBL/GenBank/DDBJ whole genome shotgun (WGS) entry which is preliminary data.</text>
</comment>
<organism evidence="1 2">
    <name type="scientific">Euphydryas editha</name>
    <name type="common">Edith's checkerspot</name>
    <dbReference type="NCBI Taxonomy" id="104508"/>
    <lineage>
        <taxon>Eukaryota</taxon>
        <taxon>Metazoa</taxon>
        <taxon>Ecdysozoa</taxon>
        <taxon>Arthropoda</taxon>
        <taxon>Hexapoda</taxon>
        <taxon>Insecta</taxon>
        <taxon>Pterygota</taxon>
        <taxon>Neoptera</taxon>
        <taxon>Endopterygota</taxon>
        <taxon>Lepidoptera</taxon>
        <taxon>Glossata</taxon>
        <taxon>Ditrysia</taxon>
        <taxon>Papilionoidea</taxon>
        <taxon>Nymphalidae</taxon>
        <taxon>Nymphalinae</taxon>
        <taxon>Euphydryas</taxon>
    </lineage>
</organism>
<dbReference type="AlphaFoldDB" id="A0AAU9TPQ8"/>
<evidence type="ECO:0000313" key="1">
    <source>
        <dbReference type="EMBL" id="CAH2088993.1"/>
    </source>
</evidence>
<evidence type="ECO:0000313" key="2">
    <source>
        <dbReference type="Proteomes" id="UP001153954"/>
    </source>
</evidence>
<dbReference type="EMBL" id="CAKOGL010000007">
    <property type="protein sequence ID" value="CAH2088993.1"/>
    <property type="molecule type" value="Genomic_DNA"/>
</dbReference>
<keyword evidence="2" id="KW-1185">Reference proteome</keyword>
<gene>
    <name evidence="1" type="ORF">EEDITHA_LOCUS5092</name>
</gene>
<sequence>MASEEDLKALKASRGYTKTDIRRLQKFLSNENEVAITPVSNLVSRKAKLESTFLEYERMSLHKFNELVQIMQPYIKREDTLFRKAIGVEEKLMVTMRYLATGDSFKTIAESFRLGYTTVQEIIHTTCPALWEVLSKMVMPIPDEEKWKKIEKEFNEKWNYPNCIGALDGKHVEILSPPKSGSTILSDVVSKLGCPACNTFLDTSDWEDCDKDRLDSSDSRSSVERDVALSVLRQQL</sequence>
<protein>
    <recommendedName>
        <fullName evidence="3">Nuclease HARBI1</fullName>
    </recommendedName>
</protein>
<dbReference type="Proteomes" id="UP001153954">
    <property type="component" value="Unassembled WGS sequence"/>
</dbReference>
<evidence type="ECO:0008006" key="3">
    <source>
        <dbReference type="Google" id="ProtNLM"/>
    </source>
</evidence>
<name>A0AAU9TPQ8_EUPED</name>